<evidence type="ECO:0000313" key="1">
    <source>
        <dbReference type="Proteomes" id="UP000095286"/>
    </source>
</evidence>
<name>A0AC35TH42_9BILA</name>
<proteinExistence type="predicted"/>
<accession>A0AC35TH42</accession>
<dbReference type="WBParaSite" id="RSKR_0000048500.1">
    <property type="protein sequence ID" value="RSKR_0000048500.1"/>
    <property type="gene ID" value="RSKR_0000048500"/>
</dbReference>
<dbReference type="Proteomes" id="UP000095286">
    <property type="component" value="Unplaced"/>
</dbReference>
<protein>
    <submittedName>
        <fullName evidence="2">Metallophos domain-containing protein</fullName>
    </submittedName>
</protein>
<organism evidence="1 2">
    <name type="scientific">Rhabditophanes sp. KR3021</name>
    <dbReference type="NCBI Taxonomy" id="114890"/>
    <lineage>
        <taxon>Eukaryota</taxon>
        <taxon>Metazoa</taxon>
        <taxon>Ecdysozoa</taxon>
        <taxon>Nematoda</taxon>
        <taxon>Chromadorea</taxon>
        <taxon>Rhabditida</taxon>
        <taxon>Tylenchina</taxon>
        <taxon>Panagrolaimomorpha</taxon>
        <taxon>Strongyloidoidea</taxon>
        <taxon>Alloionematidae</taxon>
        <taxon>Rhabditophanes</taxon>
    </lineage>
</organism>
<evidence type="ECO:0000313" key="2">
    <source>
        <dbReference type="WBParaSite" id="RSKR_0000048500.1"/>
    </source>
</evidence>
<reference evidence="2" key="1">
    <citation type="submission" date="2016-11" db="UniProtKB">
        <authorList>
            <consortium name="WormBaseParasite"/>
        </authorList>
    </citation>
    <scope>IDENTIFICATION</scope>
    <source>
        <strain evidence="2">KR3021</strain>
    </source>
</reference>
<sequence>MNDIILDPKTETLDPEILWNQFYSKTCKVQPIEKLADPDSKKDPDCVRFVCISDTHEKLGNMLSIIPDGDILIHAGDFTNFGDREEIIKFNDQMATLHHKYKIVIAGNHELGFEDGEDKSLRLPKYKDRGTDKGYELLKDCIYLQDKAITLHGIKLYGSSWHPLDGYSFSCKRGRQLAEKWSLIPTDTEILITHTPVLGHLDDFKDKLGRRTKWGCGDLLNAVEQRIKPKVHVYGHVHENHGLSTNSQTIFINASICNHDLQTVNMPIVFDYSLKEKRIKRNDEYK</sequence>